<dbReference type="PATRIC" id="fig|1758689.4.peg.2865"/>
<proteinExistence type="predicted"/>
<organism evidence="1 2">
    <name type="scientific">Serinicoccus hydrothermalis</name>
    <dbReference type="NCBI Taxonomy" id="1758689"/>
    <lineage>
        <taxon>Bacteria</taxon>
        <taxon>Bacillati</taxon>
        <taxon>Actinomycetota</taxon>
        <taxon>Actinomycetes</taxon>
        <taxon>Micrococcales</taxon>
        <taxon>Ornithinimicrobiaceae</taxon>
        <taxon>Serinicoccus</taxon>
    </lineage>
</organism>
<protein>
    <submittedName>
        <fullName evidence="1">Arginine/ornithine antiporter ArcD</fullName>
    </submittedName>
</protein>
<keyword evidence="2" id="KW-1185">Reference proteome</keyword>
<name>A0A1B1NFB4_9MICO</name>
<dbReference type="AlphaFoldDB" id="A0A1B1NFB4"/>
<accession>A0A1B1NFB4</accession>
<dbReference type="Proteomes" id="UP000092482">
    <property type="component" value="Chromosome"/>
</dbReference>
<reference evidence="1 2" key="1">
    <citation type="submission" date="2016-03" db="EMBL/GenBank/DDBJ databases">
        <title>Shallow-sea hydrothermal system.</title>
        <authorList>
            <person name="Tang K."/>
        </authorList>
    </citation>
    <scope>NUCLEOTIDE SEQUENCE [LARGE SCALE GENOMIC DNA]</scope>
    <source>
        <strain evidence="1 2">JLT9</strain>
    </source>
</reference>
<evidence type="ECO:0000313" key="1">
    <source>
        <dbReference type="EMBL" id="ANS80140.1"/>
    </source>
</evidence>
<dbReference type="STRING" id="1758689.SGUI_2744"/>
<sequence>MHPTHIPLRVATGAFILNSGIGKLKAGEEEAEQMHGWASSVYPVFKDMKAGDFTKALAYAEIGLGAALLLPTVPSAVAGAGLAAFGVGLTGLYLKTPGMTQEDGIRPTPDGTGLAKDVWLVGAGLTLATQSFLSGTKHAAQSVADGVGNAAGAVAGGVTGAAGAAAAGVTGAASSVGHGLADAVGVSGKGKAKGTLKGLSKGAHTAREDLSEALADLADSLLGKR</sequence>
<dbReference type="KEGG" id="serj:SGUI_2744"/>
<dbReference type="EMBL" id="CP014989">
    <property type="protein sequence ID" value="ANS80140.1"/>
    <property type="molecule type" value="Genomic_DNA"/>
</dbReference>
<dbReference type="RefSeq" id="WP_066641322.1">
    <property type="nucleotide sequence ID" value="NZ_CP014989.1"/>
</dbReference>
<gene>
    <name evidence="1" type="ORF">SGUI_2744</name>
</gene>
<evidence type="ECO:0000313" key="2">
    <source>
        <dbReference type="Proteomes" id="UP000092482"/>
    </source>
</evidence>